<dbReference type="AlphaFoldDB" id="A0A923MVC0"/>
<evidence type="ECO:0000313" key="1">
    <source>
        <dbReference type="EMBL" id="MBC5785706.1"/>
    </source>
</evidence>
<protein>
    <submittedName>
        <fullName evidence="1">Uncharacterized protein</fullName>
    </submittedName>
</protein>
<keyword evidence="2" id="KW-1185">Reference proteome</keyword>
<accession>A0A923MVC0</accession>
<sequence length="341" mass="38011">MAGALIDRLVAALFGREDAAPDQALVAEMTDLVVDTVEPRVRAQRRYREKLEPCIRTTIACLREVGRAPLEPLLLARARWGEDRRLNAFFATAEDVPAFLGRSKELRSFFAAQPGVHEAFALLGMRREEKTVFAPRLQGGMLMEDVAQTTVDFTGHRLVGLAADEAQARLEVGKRMVLRLAQVALGRILEIDRQGLKKEQHKAYLSTRLRFLKLAQDGMQGIVDDPATIAQQVADVKRELDAAVKDYIEVKSSLVTLDGYIAQIEEVFAHPERHVALTRTELRMNRMNVKADPGQADAPEALTLAELRIGDRPAAVIAFVRCPRAEMPAEQDLLARAERFL</sequence>
<name>A0A923MVC0_9BURK</name>
<comment type="caution">
    <text evidence="1">The sequence shown here is derived from an EMBL/GenBank/DDBJ whole genome shotgun (WGS) entry which is preliminary data.</text>
</comment>
<dbReference type="RefSeq" id="WP_187078457.1">
    <property type="nucleotide sequence ID" value="NZ_JACORT010000012.1"/>
</dbReference>
<gene>
    <name evidence="1" type="ORF">H8N03_22385</name>
</gene>
<reference evidence="1" key="1">
    <citation type="submission" date="2020-08" db="EMBL/GenBank/DDBJ databases">
        <title>Ramlibacter sp. USB13 16S ribosomal RNA gene genome sequencing and assembly.</title>
        <authorList>
            <person name="Kang M."/>
        </authorList>
    </citation>
    <scope>NUCLEOTIDE SEQUENCE</scope>
    <source>
        <strain evidence="1">USB13</strain>
    </source>
</reference>
<organism evidence="1 2">
    <name type="scientific">Ramlibacter cellulosilyticus</name>
    <dbReference type="NCBI Taxonomy" id="2764187"/>
    <lineage>
        <taxon>Bacteria</taxon>
        <taxon>Pseudomonadati</taxon>
        <taxon>Pseudomonadota</taxon>
        <taxon>Betaproteobacteria</taxon>
        <taxon>Burkholderiales</taxon>
        <taxon>Comamonadaceae</taxon>
        <taxon>Ramlibacter</taxon>
    </lineage>
</organism>
<dbReference type="Proteomes" id="UP000608513">
    <property type="component" value="Unassembled WGS sequence"/>
</dbReference>
<dbReference type="EMBL" id="JACORT010000012">
    <property type="protein sequence ID" value="MBC5785706.1"/>
    <property type="molecule type" value="Genomic_DNA"/>
</dbReference>
<proteinExistence type="predicted"/>
<evidence type="ECO:0000313" key="2">
    <source>
        <dbReference type="Proteomes" id="UP000608513"/>
    </source>
</evidence>